<proteinExistence type="predicted"/>
<evidence type="ECO:0000256" key="4">
    <source>
        <dbReference type="ARBA" id="ARBA00023242"/>
    </source>
</evidence>
<evidence type="ECO:0000259" key="6">
    <source>
        <dbReference type="PROSITE" id="PS50048"/>
    </source>
</evidence>
<keyword evidence="2" id="KW-0238">DNA-binding</keyword>
<dbReference type="AlphaFoldDB" id="A0A8H6W891"/>
<evidence type="ECO:0000256" key="2">
    <source>
        <dbReference type="ARBA" id="ARBA00023125"/>
    </source>
</evidence>
<dbReference type="GO" id="GO:0000978">
    <property type="term" value="F:RNA polymerase II cis-regulatory region sequence-specific DNA binding"/>
    <property type="evidence" value="ECO:0007669"/>
    <property type="project" value="TreeGrafter"/>
</dbReference>
<dbReference type="CDD" id="cd00067">
    <property type="entry name" value="GAL4"/>
    <property type="match status" value="2"/>
</dbReference>
<dbReference type="InterPro" id="IPR036864">
    <property type="entry name" value="Zn2-C6_fun-type_DNA-bd_sf"/>
</dbReference>
<evidence type="ECO:0000313" key="8">
    <source>
        <dbReference type="Proteomes" id="UP000613580"/>
    </source>
</evidence>
<dbReference type="SUPFAM" id="SSF57701">
    <property type="entry name" value="Zn2/Cys6 DNA-binding domain"/>
    <property type="match status" value="4"/>
</dbReference>
<dbReference type="Proteomes" id="UP000613580">
    <property type="component" value="Unassembled WGS sequence"/>
</dbReference>
<keyword evidence="1" id="KW-0805">Transcription regulation</keyword>
<evidence type="ECO:0000256" key="3">
    <source>
        <dbReference type="ARBA" id="ARBA00023163"/>
    </source>
</evidence>
<organism evidence="7 8">
    <name type="scientific">Mycena chlorophos</name>
    <name type="common">Agaric fungus</name>
    <name type="synonym">Agaricus chlorophos</name>
    <dbReference type="NCBI Taxonomy" id="658473"/>
    <lineage>
        <taxon>Eukaryota</taxon>
        <taxon>Fungi</taxon>
        <taxon>Dikarya</taxon>
        <taxon>Basidiomycota</taxon>
        <taxon>Agaricomycotina</taxon>
        <taxon>Agaricomycetes</taxon>
        <taxon>Agaricomycetidae</taxon>
        <taxon>Agaricales</taxon>
        <taxon>Marasmiineae</taxon>
        <taxon>Mycenaceae</taxon>
        <taxon>Mycena</taxon>
    </lineage>
</organism>
<dbReference type="GO" id="GO:0000981">
    <property type="term" value="F:DNA-binding transcription factor activity, RNA polymerase II-specific"/>
    <property type="evidence" value="ECO:0007669"/>
    <property type="project" value="InterPro"/>
</dbReference>
<dbReference type="EMBL" id="JACAZE010000008">
    <property type="protein sequence ID" value="KAF7308432.1"/>
    <property type="molecule type" value="Genomic_DNA"/>
</dbReference>
<dbReference type="GO" id="GO:0000435">
    <property type="term" value="P:positive regulation of transcription from RNA polymerase II promoter by galactose"/>
    <property type="evidence" value="ECO:0007669"/>
    <property type="project" value="TreeGrafter"/>
</dbReference>
<feature type="region of interest" description="Disordered" evidence="5">
    <location>
        <begin position="1"/>
        <end position="21"/>
    </location>
</feature>
<dbReference type="InterPro" id="IPR051127">
    <property type="entry name" value="Fungal_SecMet_Regulators"/>
</dbReference>
<gene>
    <name evidence="7" type="ORF">HMN09_00692000</name>
</gene>
<dbReference type="OrthoDB" id="2123952at2759"/>
<feature type="compositionally biased region" description="Low complexity" evidence="5">
    <location>
        <begin position="9"/>
        <end position="21"/>
    </location>
</feature>
<evidence type="ECO:0000256" key="5">
    <source>
        <dbReference type="SAM" id="MobiDB-lite"/>
    </source>
</evidence>
<dbReference type="GO" id="GO:0005634">
    <property type="term" value="C:nucleus"/>
    <property type="evidence" value="ECO:0007669"/>
    <property type="project" value="TreeGrafter"/>
</dbReference>
<evidence type="ECO:0000313" key="7">
    <source>
        <dbReference type="EMBL" id="KAF7308432.1"/>
    </source>
</evidence>
<dbReference type="Gene3D" id="4.10.240.10">
    <property type="entry name" value="Zn(2)-C6 fungal-type DNA-binding domain"/>
    <property type="match status" value="4"/>
</dbReference>
<protein>
    <recommendedName>
        <fullName evidence="6">Zn(2)-C6 fungal-type domain-containing protein</fullName>
    </recommendedName>
</protein>
<evidence type="ECO:0000256" key="1">
    <source>
        <dbReference type="ARBA" id="ARBA00023015"/>
    </source>
</evidence>
<keyword evidence="4" id="KW-0539">Nucleus</keyword>
<dbReference type="Pfam" id="PF00172">
    <property type="entry name" value="Zn_clus"/>
    <property type="match status" value="3"/>
</dbReference>
<dbReference type="PROSITE" id="PS00463">
    <property type="entry name" value="ZN2_CY6_FUNGAL_1"/>
    <property type="match status" value="2"/>
</dbReference>
<feature type="domain" description="Zn(2)-C6 fungal-type" evidence="6">
    <location>
        <begin position="113"/>
        <end position="142"/>
    </location>
</feature>
<feature type="domain" description="Zn(2)-C6 fungal-type" evidence="6">
    <location>
        <begin position="209"/>
        <end position="238"/>
    </location>
</feature>
<dbReference type="PANTHER" id="PTHR47424:SF3">
    <property type="entry name" value="REGULATORY PROTEIN GAL4"/>
    <property type="match status" value="1"/>
</dbReference>
<reference evidence="7" key="1">
    <citation type="submission" date="2020-05" db="EMBL/GenBank/DDBJ databases">
        <title>Mycena genomes resolve the evolution of fungal bioluminescence.</title>
        <authorList>
            <person name="Tsai I.J."/>
        </authorList>
    </citation>
    <scope>NUCLEOTIDE SEQUENCE</scope>
    <source>
        <strain evidence="7">110903Hualien_Pintung</strain>
    </source>
</reference>
<dbReference type="PANTHER" id="PTHR47424">
    <property type="entry name" value="REGULATORY PROTEIN GAL4"/>
    <property type="match status" value="1"/>
</dbReference>
<keyword evidence="8" id="KW-1185">Reference proteome</keyword>
<keyword evidence="3" id="KW-0804">Transcription</keyword>
<accession>A0A8H6W891</accession>
<dbReference type="PROSITE" id="PS50048">
    <property type="entry name" value="ZN2_CY6_FUNGAL_2"/>
    <property type="match status" value="3"/>
</dbReference>
<dbReference type="GO" id="GO:0008270">
    <property type="term" value="F:zinc ion binding"/>
    <property type="evidence" value="ECO:0007669"/>
    <property type="project" value="InterPro"/>
</dbReference>
<dbReference type="InterPro" id="IPR001138">
    <property type="entry name" value="Zn2Cys6_DnaBD"/>
</dbReference>
<dbReference type="SMART" id="SM00066">
    <property type="entry name" value="GAL4"/>
    <property type="match status" value="4"/>
</dbReference>
<feature type="domain" description="Zn(2)-C6 fungal-type" evidence="6">
    <location>
        <begin position="30"/>
        <end position="60"/>
    </location>
</feature>
<sequence>MHQPPQPAPASMASPSSSPGGPVFGKASKACSRCRHDKTWCNGALPSCSACTQKGVQCTEGCLGCRQARSPCVKTAGNARCTRCTEQNIACTDSTEAPRASTSVPEPTPGAVSCRACDENNLECDQQRPCSHCVSQNTECVTSSTVVPEPPKPRATSKPVSSKLRNPCVPCEKDQIVCDEAQPSCSNCVAGQKQCFVSVKQKSQRTKMACVACRKQKIRCNGERPCHSCVRKDQPCINSICQTCVDEGKRKCKHRFEAGGTSDKATDPAQAPALAALVLPPPLPTPNPPPPKVLPSLSMIISDAPSVL</sequence>
<comment type="caution">
    <text evidence="7">The sequence shown here is derived from an EMBL/GenBank/DDBJ whole genome shotgun (WGS) entry which is preliminary data.</text>
</comment>
<name>A0A8H6W891_MYCCL</name>